<keyword evidence="3" id="KW-1185">Reference proteome</keyword>
<dbReference type="EMBL" id="QQXK01000014">
    <property type="protein sequence ID" value="RII42275.1"/>
    <property type="molecule type" value="Genomic_DNA"/>
</dbReference>
<accession>A0A399J9P1</accession>
<evidence type="ECO:0000313" key="3">
    <source>
        <dbReference type="Proteomes" id="UP000265419"/>
    </source>
</evidence>
<dbReference type="SUPFAM" id="SSF55729">
    <property type="entry name" value="Acyl-CoA N-acyltransferases (Nat)"/>
    <property type="match status" value="1"/>
</dbReference>
<comment type="caution">
    <text evidence="2">The sequence shown here is derived from an EMBL/GenBank/DDBJ whole genome shotgun (WGS) entry which is preliminary data.</text>
</comment>
<evidence type="ECO:0000259" key="1">
    <source>
        <dbReference type="PROSITE" id="PS51186"/>
    </source>
</evidence>
<protein>
    <submittedName>
        <fullName evidence="2">N-acetyltransferase</fullName>
    </submittedName>
</protein>
<reference evidence="2 3" key="1">
    <citation type="submission" date="2018-07" db="EMBL/GenBank/DDBJ databases">
        <title>Arthrobacter sp. nov., isolated from raw cow's milk with high bacterial count.</title>
        <authorList>
            <person name="Hahne J."/>
            <person name="Isele D."/>
            <person name="Lipski A."/>
        </authorList>
    </citation>
    <scope>NUCLEOTIDE SEQUENCE [LARGE SCALE GENOMIC DNA]</scope>
    <source>
        <strain evidence="2 3">JZ R-35</strain>
    </source>
</reference>
<dbReference type="Gene3D" id="3.40.630.30">
    <property type="match status" value="1"/>
</dbReference>
<dbReference type="InterPro" id="IPR000182">
    <property type="entry name" value="GNAT_dom"/>
</dbReference>
<dbReference type="PANTHER" id="PTHR43792">
    <property type="entry name" value="GNAT FAMILY, PUTATIVE (AFU_ORTHOLOGUE AFUA_3G00765)-RELATED-RELATED"/>
    <property type="match status" value="1"/>
</dbReference>
<organism evidence="2 3">
    <name type="scientific">Galactobacter valiniphilus</name>
    <dbReference type="NCBI Taxonomy" id="2676122"/>
    <lineage>
        <taxon>Bacteria</taxon>
        <taxon>Bacillati</taxon>
        <taxon>Actinomycetota</taxon>
        <taxon>Actinomycetes</taxon>
        <taxon>Micrococcales</taxon>
        <taxon>Micrococcaceae</taxon>
        <taxon>Galactobacter</taxon>
    </lineage>
</organism>
<gene>
    <name evidence="2" type="ORF">DWB68_08355</name>
</gene>
<evidence type="ECO:0000313" key="2">
    <source>
        <dbReference type="EMBL" id="RII42275.1"/>
    </source>
</evidence>
<dbReference type="Pfam" id="PF13302">
    <property type="entry name" value="Acetyltransf_3"/>
    <property type="match status" value="1"/>
</dbReference>
<dbReference type="InterPro" id="IPR016181">
    <property type="entry name" value="Acyl_CoA_acyltransferase"/>
</dbReference>
<dbReference type="Proteomes" id="UP000265419">
    <property type="component" value="Unassembled WGS sequence"/>
</dbReference>
<dbReference type="InterPro" id="IPR051531">
    <property type="entry name" value="N-acetyltransferase"/>
</dbReference>
<dbReference type="AlphaFoldDB" id="A0A399J9P1"/>
<proteinExistence type="predicted"/>
<keyword evidence="2" id="KW-0808">Transferase</keyword>
<dbReference type="GO" id="GO:0016747">
    <property type="term" value="F:acyltransferase activity, transferring groups other than amino-acyl groups"/>
    <property type="evidence" value="ECO:0007669"/>
    <property type="project" value="InterPro"/>
</dbReference>
<feature type="domain" description="N-acetyltransferase" evidence="1">
    <location>
        <begin position="1"/>
        <end position="131"/>
    </location>
</feature>
<sequence length="141" mass="15821">MWEYRRRPEVSEWLGWIPADRADWDAEYPGRHGINVAIELDGRVIGDVMIRIGDGWGQREVKDLATGVEAELGWTLHPDFQGRGYASEAVRAVIGLCFTQLGLRREAYNVKESLHGTRGWIDGVAYALLAEEWPTPTSPAA</sequence>
<name>A0A399J9P1_9MICC</name>
<dbReference type="PROSITE" id="PS51186">
    <property type="entry name" value="GNAT"/>
    <property type="match status" value="1"/>
</dbReference>